<feature type="compositionally biased region" description="Low complexity" evidence="2">
    <location>
        <begin position="43"/>
        <end position="53"/>
    </location>
</feature>
<sequence length="228" mass="23543">MRPHRAHRLPRACAAAAVAVLATGCAGAAAAVPPPATTAPARVTAAPQAVTPADRTDPRTGTAELDIPSIGVSDLRVVPYEGTTDDAAGTRVQNRGVAASPYGEEGGVGPGEIGNYLVTAHRLSAGGPLRDLPSLEKGDKVLVTEGGTLYEYRITGTRQTSFRSARSLAEQRAEVPGRPGEKPAKAMITLSTCATPEDDAAGNVWRDAHGNPEHRIDKIGVLVSSRAS</sequence>
<accession>A0ABW6X8N3</accession>
<feature type="signal peptide" evidence="3">
    <location>
        <begin position="1"/>
        <end position="28"/>
    </location>
</feature>
<dbReference type="InterPro" id="IPR005754">
    <property type="entry name" value="Sortase"/>
</dbReference>
<dbReference type="InterPro" id="IPR042003">
    <property type="entry name" value="Sortase_E"/>
</dbReference>
<dbReference type="InterPro" id="IPR023365">
    <property type="entry name" value="Sortase_dom-sf"/>
</dbReference>
<reference evidence="4 5" key="1">
    <citation type="submission" date="2024-10" db="EMBL/GenBank/DDBJ databases">
        <title>The Natural Products Discovery Center: Release of the First 8490 Sequenced Strains for Exploring Actinobacteria Biosynthetic Diversity.</title>
        <authorList>
            <person name="Kalkreuter E."/>
            <person name="Kautsar S.A."/>
            <person name="Yang D."/>
            <person name="Bader C.D."/>
            <person name="Teijaro C.N."/>
            <person name="Fluegel L."/>
            <person name="Davis C.M."/>
            <person name="Simpson J.R."/>
            <person name="Lauterbach L."/>
            <person name="Steele A.D."/>
            <person name="Gui C."/>
            <person name="Meng S."/>
            <person name="Li G."/>
            <person name="Viehrig K."/>
            <person name="Ye F."/>
            <person name="Su P."/>
            <person name="Kiefer A.F."/>
            <person name="Nichols A."/>
            <person name="Cepeda A.J."/>
            <person name="Yan W."/>
            <person name="Fan B."/>
            <person name="Jiang Y."/>
            <person name="Adhikari A."/>
            <person name="Zheng C.-J."/>
            <person name="Schuster L."/>
            <person name="Cowan T.M."/>
            <person name="Smanski M.J."/>
            <person name="Chevrette M.G."/>
            <person name="De Carvalho L.P.S."/>
            <person name="Shen B."/>
        </authorList>
    </citation>
    <scope>NUCLEOTIDE SEQUENCE [LARGE SCALE GENOMIC DNA]</scope>
    <source>
        <strain evidence="4 5">NPDC012540</strain>
    </source>
</reference>
<dbReference type="CDD" id="cd05830">
    <property type="entry name" value="Sortase_E"/>
    <property type="match status" value="1"/>
</dbReference>
<evidence type="ECO:0000313" key="5">
    <source>
        <dbReference type="Proteomes" id="UP001602322"/>
    </source>
</evidence>
<evidence type="ECO:0000256" key="3">
    <source>
        <dbReference type="SAM" id="SignalP"/>
    </source>
</evidence>
<evidence type="ECO:0000256" key="2">
    <source>
        <dbReference type="SAM" id="MobiDB-lite"/>
    </source>
</evidence>
<dbReference type="EMBL" id="JBIBEG010000005">
    <property type="protein sequence ID" value="MFF5898074.1"/>
    <property type="molecule type" value="Genomic_DNA"/>
</dbReference>
<comment type="caution">
    <text evidence="4">The sequence shown here is derived from an EMBL/GenBank/DDBJ whole genome shotgun (WGS) entry which is preliminary data.</text>
</comment>
<dbReference type="Pfam" id="PF04203">
    <property type="entry name" value="Sortase"/>
    <property type="match status" value="1"/>
</dbReference>
<feature type="chain" id="PRO_5047424080" evidence="3">
    <location>
        <begin position="29"/>
        <end position="228"/>
    </location>
</feature>
<dbReference type="Gene3D" id="2.40.260.10">
    <property type="entry name" value="Sortase"/>
    <property type="match status" value="1"/>
</dbReference>
<organism evidence="4 5">
    <name type="scientific">Streptomyces argenteolus</name>
    <dbReference type="NCBI Taxonomy" id="67274"/>
    <lineage>
        <taxon>Bacteria</taxon>
        <taxon>Bacillati</taxon>
        <taxon>Actinomycetota</taxon>
        <taxon>Actinomycetes</taxon>
        <taxon>Kitasatosporales</taxon>
        <taxon>Streptomycetaceae</taxon>
        <taxon>Streptomyces</taxon>
    </lineage>
</organism>
<protein>
    <submittedName>
        <fullName evidence="4">Class E sortase</fullName>
    </submittedName>
</protein>
<dbReference type="PROSITE" id="PS51257">
    <property type="entry name" value="PROKAR_LIPOPROTEIN"/>
    <property type="match status" value="1"/>
</dbReference>
<keyword evidence="3" id="KW-0732">Signal</keyword>
<feature type="region of interest" description="Disordered" evidence="2">
    <location>
        <begin position="43"/>
        <end position="63"/>
    </location>
</feature>
<dbReference type="RefSeq" id="WP_387903950.1">
    <property type="nucleotide sequence ID" value="NZ_JBIBEG010000005.1"/>
</dbReference>
<dbReference type="SUPFAM" id="SSF63817">
    <property type="entry name" value="Sortase"/>
    <property type="match status" value="1"/>
</dbReference>
<gene>
    <name evidence="4" type="ORF">ACFY8O_19360</name>
</gene>
<evidence type="ECO:0000313" key="4">
    <source>
        <dbReference type="EMBL" id="MFF5898074.1"/>
    </source>
</evidence>
<evidence type="ECO:0000256" key="1">
    <source>
        <dbReference type="ARBA" id="ARBA00022801"/>
    </source>
</evidence>
<dbReference type="Proteomes" id="UP001602322">
    <property type="component" value="Unassembled WGS sequence"/>
</dbReference>
<keyword evidence="5" id="KW-1185">Reference proteome</keyword>
<proteinExistence type="predicted"/>
<keyword evidence="1" id="KW-0378">Hydrolase</keyword>
<name>A0ABW6X8N3_9ACTN</name>